<dbReference type="CDD" id="cd07246">
    <property type="entry name" value="VOC_like"/>
    <property type="match status" value="1"/>
</dbReference>
<sequence length="151" mass="16687">MTQRPGYHTVTPYLVCQDASGAITWYAQHFGAQELYRLEMADGSIAHAEFQIGDSRFMISDEIVAMGILSPQSLGGSPVSLNLYVPDCDATFEAMTKDGAEPLFEVKDQFHGDRSGKLRDPFGHIWHISTNREPCDDAEIVKRFNAMVSGG</sequence>
<protein>
    <recommendedName>
        <fullName evidence="1">VOC domain-containing protein</fullName>
    </recommendedName>
</protein>
<reference evidence="2 3" key="2">
    <citation type="submission" date="2012-06" db="EMBL/GenBank/DDBJ databases">
        <authorList>
            <person name="Fiebig A."/>
        </authorList>
    </citation>
    <scope>NUCLEOTIDE SEQUENCE [LARGE SCALE GENOMIC DNA]</scope>
    <source>
        <strain evidence="2 3">DFL-43</strain>
    </source>
</reference>
<evidence type="ECO:0000313" key="2">
    <source>
        <dbReference type="EMBL" id="EDQ32959.1"/>
    </source>
</evidence>
<feature type="domain" description="VOC" evidence="1">
    <location>
        <begin position="6"/>
        <end position="131"/>
    </location>
</feature>
<reference evidence="2 3" key="1">
    <citation type="submission" date="2007-10" db="EMBL/GenBank/DDBJ databases">
        <authorList>
            <person name="Wagner-Dobler I."/>
            <person name="Ferriera S."/>
            <person name="Johnson J."/>
            <person name="Kravitz S."/>
            <person name="Beeson K."/>
            <person name="Sutton G."/>
            <person name="Rogers Y.-H."/>
            <person name="Friedman R."/>
            <person name="Frazier M."/>
            <person name="Venter J.C."/>
        </authorList>
    </citation>
    <scope>NUCLEOTIDE SEQUENCE [LARGE SCALE GENOMIC DNA]</scope>
    <source>
        <strain evidence="2 3">DFL-43</strain>
    </source>
</reference>
<dbReference type="eggNOG" id="COG2764">
    <property type="taxonomic scope" value="Bacteria"/>
</dbReference>
<dbReference type="InterPro" id="IPR029068">
    <property type="entry name" value="Glyas_Bleomycin-R_OHBP_Dase"/>
</dbReference>
<dbReference type="Pfam" id="PF00903">
    <property type="entry name" value="Glyoxalase"/>
    <property type="match status" value="1"/>
</dbReference>
<dbReference type="InterPro" id="IPR004360">
    <property type="entry name" value="Glyas_Fos-R_dOase_dom"/>
</dbReference>
<comment type="caution">
    <text evidence="2">The sequence shown here is derived from an EMBL/GenBank/DDBJ whole genome shotgun (WGS) entry which is preliminary data.</text>
</comment>
<dbReference type="EMBL" id="ABIA03000002">
    <property type="protein sequence ID" value="EDQ32959.1"/>
    <property type="molecule type" value="Genomic_DNA"/>
</dbReference>
<organism evidence="2 3">
    <name type="scientific">Hoeflea phototrophica (strain DSM 17068 / NCIMB 14078 / DFL-43)</name>
    <dbReference type="NCBI Taxonomy" id="411684"/>
    <lineage>
        <taxon>Bacteria</taxon>
        <taxon>Pseudomonadati</taxon>
        <taxon>Pseudomonadota</taxon>
        <taxon>Alphaproteobacteria</taxon>
        <taxon>Hyphomicrobiales</taxon>
        <taxon>Rhizobiaceae</taxon>
        <taxon>Hoeflea</taxon>
    </lineage>
</organism>
<dbReference type="PANTHER" id="PTHR34109">
    <property type="entry name" value="BNAUNNG04460D PROTEIN-RELATED"/>
    <property type="match status" value="1"/>
</dbReference>
<dbReference type="AlphaFoldDB" id="A9D9L4"/>
<keyword evidence="3" id="KW-1185">Reference proteome</keyword>
<proteinExistence type="predicted"/>
<dbReference type="HOGENOM" id="CLU_046006_11_2_5"/>
<dbReference type="OrthoDB" id="9806868at2"/>
<name>A9D9L4_HOEPD</name>
<dbReference type="Gene3D" id="3.30.720.110">
    <property type="match status" value="1"/>
</dbReference>
<evidence type="ECO:0000259" key="1">
    <source>
        <dbReference type="PROSITE" id="PS51819"/>
    </source>
</evidence>
<dbReference type="Proteomes" id="UP000004291">
    <property type="component" value="Chromosome"/>
</dbReference>
<dbReference type="RefSeq" id="WP_007197463.1">
    <property type="nucleotide sequence ID" value="NZ_CM002917.1"/>
</dbReference>
<dbReference type="PROSITE" id="PS51819">
    <property type="entry name" value="VOC"/>
    <property type="match status" value="1"/>
</dbReference>
<gene>
    <name evidence="2" type="ORF">HPDFL43_08419</name>
</gene>
<dbReference type="PANTHER" id="PTHR34109:SF1">
    <property type="entry name" value="VOC DOMAIN-CONTAINING PROTEIN"/>
    <property type="match status" value="1"/>
</dbReference>
<dbReference type="SUPFAM" id="SSF54593">
    <property type="entry name" value="Glyoxalase/Bleomycin resistance protein/Dihydroxybiphenyl dioxygenase"/>
    <property type="match status" value="1"/>
</dbReference>
<dbReference type="InterPro" id="IPR037523">
    <property type="entry name" value="VOC_core"/>
</dbReference>
<dbReference type="STRING" id="411684.HPDFL43_08419"/>
<evidence type="ECO:0000313" key="3">
    <source>
        <dbReference type="Proteomes" id="UP000004291"/>
    </source>
</evidence>
<accession>A9D9L4</accession>
<dbReference type="Gene3D" id="3.30.720.120">
    <property type="match status" value="1"/>
</dbReference>